<keyword evidence="1" id="KW-0812">Transmembrane</keyword>
<proteinExistence type="predicted"/>
<feature type="signal peptide" evidence="2">
    <location>
        <begin position="1"/>
        <end position="31"/>
    </location>
</feature>
<evidence type="ECO:0008006" key="4">
    <source>
        <dbReference type="Google" id="ProtNLM"/>
    </source>
</evidence>
<accession>A0AAU2ADZ1</accession>
<sequence length="178" mass="17400">MRTVPLLLRSGLTVAAAAVLPLVLTAQTASAAGISVSTSGSTVSVTTSACPTSSGSGYGSASLLNSSQRSFDEGRVVTLSGTSASQSAVWSSVGTGTYTVTVRCANGATAGSQAVIVSTASTPTISATASPSRGVMGGLGGATKDYGTLTFAAGGTLVVCGAVAAAWALRRRSKPYRL</sequence>
<organism evidence="3">
    <name type="scientific">Streptomyces sp. NBC_00093</name>
    <dbReference type="NCBI Taxonomy" id="2975649"/>
    <lineage>
        <taxon>Bacteria</taxon>
        <taxon>Bacillati</taxon>
        <taxon>Actinomycetota</taxon>
        <taxon>Actinomycetes</taxon>
        <taxon>Kitasatosporales</taxon>
        <taxon>Streptomycetaceae</taxon>
        <taxon>Streptomyces</taxon>
    </lineage>
</organism>
<feature type="transmembrane region" description="Helical" evidence="1">
    <location>
        <begin position="146"/>
        <end position="169"/>
    </location>
</feature>
<evidence type="ECO:0000256" key="2">
    <source>
        <dbReference type="SAM" id="SignalP"/>
    </source>
</evidence>
<reference evidence="3" key="1">
    <citation type="submission" date="2022-10" db="EMBL/GenBank/DDBJ databases">
        <title>The complete genomes of actinobacterial strains from the NBC collection.</title>
        <authorList>
            <person name="Joergensen T.S."/>
            <person name="Alvarez Arevalo M."/>
            <person name="Sterndorff E.B."/>
            <person name="Faurdal D."/>
            <person name="Vuksanovic O."/>
            <person name="Mourched A.-S."/>
            <person name="Charusanti P."/>
            <person name="Shaw S."/>
            <person name="Blin K."/>
            <person name="Weber T."/>
        </authorList>
    </citation>
    <scope>NUCLEOTIDE SEQUENCE</scope>
    <source>
        <strain evidence="3">NBC_00093</strain>
    </source>
</reference>
<keyword evidence="1" id="KW-1133">Transmembrane helix</keyword>
<dbReference type="AlphaFoldDB" id="A0AAU2ADZ1"/>
<keyword evidence="2" id="KW-0732">Signal</keyword>
<gene>
    <name evidence="3" type="ORF">OHA22_46355</name>
</gene>
<protein>
    <recommendedName>
        <fullName evidence="4">Secreted protein</fullName>
    </recommendedName>
</protein>
<feature type="chain" id="PRO_5043894717" description="Secreted protein" evidence="2">
    <location>
        <begin position="32"/>
        <end position="178"/>
    </location>
</feature>
<evidence type="ECO:0000256" key="1">
    <source>
        <dbReference type="SAM" id="Phobius"/>
    </source>
</evidence>
<keyword evidence="1" id="KW-0472">Membrane</keyword>
<evidence type="ECO:0000313" key="3">
    <source>
        <dbReference type="EMBL" id="WTT22450.1"/>
    </source>
</evidence>
<name>A0AAU2ADZ1_9ACTN</name>
<dbReference type="EMBL" id="CP108222">
    <property type="protein sequence ID" value="WTT22450.1"/>
    <property type="molecule type" value="Genomic_DNA"/>
</dbReference>